<feature type="compositionally biased region" description="Basic and acidic residues" evidence="4">
    <location>
        <begin position="39"/>
        <end position="49"/>
    </location>
</feature>
<keyword evidence="2" id="KW-0238">DNA-binding</keyword>
<dbReference type="InterPro" id="IPR036910">
    <property type="entry name" value="HMG_box_dom_sf"/>
</dbReference>
<sequence>MKTTSKVGKAATKSKSTAAKKKNKKPAAKKAAKKKRLEKKSLTPEQSERQKKRTLRERVLAAPKIPVTNPYSTFVALGGGNVGVEAAEKWKALTPEQQQEYAEKARALHETGLRDHQKWVGSMDPREVYKANRARRHLRRLGKRVPMIHDPRIPKRPVPPAAAFLKDQWGAGTFINPDGSKMNAITALRHSRDLYGKLSPAEKKVYEDQYAASRVTYKKEMDKLLGDLTKL</sequence>
<feature type="compositionally biased region" description="Low complexity" evidence="4">
    <location>
        <begin position="1"/>
        <end position="17"/>
    </location>
</feature>
<organism evidence="5 6">
    <name type="scientific">Tuber magnatum</name>
    <name type="common">white Piedmont truffle</name>
    <dbReference type="NCBI Taxonomy" id="42249"/>
    <lineage>
        <taxon>Eukaryota</taxon>
        <taxon>Fungi</taxon>
        <taxon>Dikarya</taxon>
        <taxon>Ascomycota</taxon>
        <taxon>Pezizomycotina</taxon>
        <taxon>Pezizomycetes</taxon>
        <taxon>Pezizales</taxon>
        <taxon>Tuberaceae</taxon>
        <taxon>Tuber</taxon>
    </lineage>
</organism>
<feature type="compositionally biased region" description="Basic residues" evidence="4">
    <location>
        <begin position="18"/>
        <end position="38"/>
    </location>
</feature>
<evidence type="ECO:0000256" key="3">
    <source>
        <dbReference type="ARBA" id="ARBA00023242"/>
    </source>
</evidence>
<dbReference type="PANTHER" id="PTHR46318">
    <property type="entry name" value="UPSTREAM BINDING TRANSCRIPTION FACTOR"/>
    <property type="match status" value="1"/>
</dbReference>
<comment type="subcellular location">
    <subcellularLocation>
        <location evidence="1">Nucleus</location>
    </subcellularLocation>
</comment>
<evidence type="ECO:0000256" key="4">
    <source>
        <dbReference type="SAM" id="MobiDB-lite"/>
    </source>
</evidence>
<evidence type="ECO:0000313" key="5">
    <source>
        <dbReference type="EMBL" id="PWW75988.1"/>
    </source>
</evidence>
<dbReference type="Proteomes" id="UP000246991">
    <property type="component" value="Unassembled WGS sequence"/>
</dbReference>
<dbReference type="OrthoDB" id="1919336at2759"/>
<proteinExistence type="predicted"/>
<dbReference type="GO" id="GO:0003677">
    <property type="term" value="F:DNA binding"/>
    <property type="evidence" value="ECO:0007669"/>
    <property type="project" value="UniProtKB-KW"/>
</dbReference>
<comment type="caution">
    <text evidence="5">The sequence shown here is derived from an EMBL/GenBank/DDBJ whole genome shotgun (WGS) entry which is preliminary data.</text>
</comment>
<protein>
    <recommendedName>
        <fullName evidence="7">HMG box domain-containing protein</fullName>
    </recommendedName>
</protein>
<dbReference type="AlphaFoldDB" id="A0A317SNW1"/>
<accession>A0A317SNW1</accession>
<dbReference type="GO" id="GO:0005634">
    <property type="term" value="C:nucleus"/>
    <property type="evidence" value="ECO:0007669"/>
    <property type="project" value="UniProtKB-SubCell"/>
</dbReference>
<dbReference type="SUPFAM" id="SSF47095">
    <property type="entry name" value="HMG-box"/>
    <property type="match status" value="2"/>
</dbReference>
<dbReference type="STRING" id="42249.A0A317SNW1"/>
<feature type="region of interest" description="Disordered" evidence="4">
    <location>
        <begin position="1"/>
        <end position="57"/>
    </location>
</feature>
<keyword evidence="3" id="KW-0539">Nucleus</keyword>
<evidence type="ECO:0000256" key="1">
    <source>
        <dbReference type="ARBA" id="ARBA00004123"/>
    </source>
</evidence>
<reference evidence="5 6" key="1">
    <citation type="submission" date="2018-03" db="EMBL/GenBank/DDBJ databases">
        <title>Genomes of Pezizomycetes fungi and the evolution of truffles.</title>
        <authorList>
            <person name="Murat C."/>
            <person name="Payen T."/>
            <person name="Noel B."/>
            <person name="Kuo A."/>
            <person name="Martin F.M."/>
        </authorList>
    </citation>
    <scope>NUCLEOTIDE SEQUENCE [LARGE SCALE GENOMIC DNA]</scope>
    <source>
        <strain evidence="5">091103-1</strain>
    </source>
</reference>
<name>A0A317SNW1_9PEZI</name>
<dbReference type="Gene3D" id="1.10.30.10">
    <property type="entry name" value="High mobility group box domain"/>
    <property type="match status" value="2"/>
</dbReference>
<dbReference type="EMBL" id="PYWC01000039">
    <property type="protein sequence ID" value="PWW75988.1"/>
    <property type="molecule type" value="Genomic_DNA"/>
</dbReference>
<keyword evidence="6" id="KW-1185">Reference proteome</keyword>
<dbReference type="InterPro" id="IPR051762">
    <property type="entry name" value="UBF1"/>
</dbReference>
<evidence type="ECO:0000256" key="2">
    <source>
        <dbReference type="ARBA" id="ARBA00023125"/>
    </source>
</evidence>
<evidence type="ECO:0008006" key="7">
    <source>
        <dbReference type="Google" id="ProtNLM"/>
    </source>
</evidence>
<gene>
    <name evidence="5" type="ORF">C7212DRAFT_195102</name>
</gene>
<evidence type="ECO:0000313" key="6">
    <source>
        <dbReference type="Proteomes" id="UP000246991"/>
    </source>
</evidence>